<dbReference type="InterPro" id="IPR036754">
    <property type="entry name" value="YbaK/aa-tRNA-synt-asso_dom_sf"/>
</dbReference>
<dbReference type="PANTHER" id="PTHR30411:SF4">
    <property type="entry name" value="YBAK_AMINOACYL-TRNA SYNTHETASE-ASSOCIATED DOMAIN-CONTAINING PROTEIN"/>
    <property type="match status" value="1"/>
</dbReference>
<organism evidence="1 2">
    <name type="scientific">Catenaria anguillulae PL171</name>
    <dbReference type="NCBI Taxonomy" id="765915"/>
    <lineage>
        <taxon>Eukaryota</taxon>
        <taxon>Fungi</taxon>
        <taxon>Fungi incertae sedis</taxon>
        <taxon>Blastocladiomycota</taxon>
        <taxon>Blastocladiomycetes</taxon>
        <taxon>Blastocladiales</taxon>
        <taxon>Catenariaceae</taxon>
        <taxon>Catenaria</taxon>
    </lineage>
</organism>
<dbReference type="OrthoDB" id="1058301at2759"/>
<dbReference type="PANTHER" id="PTHR30411">
    <property type="entry name" value="CYTOPLASMIC PROTEIN"/>
    <property type="match status" value="1"/>
</dbReference>
<evidence type="ECO:0000313" key="2">
    <source>
        <dbReference type="Proteomes" id="UP000193411"/>
    </source>
</evidence>
<dbReference type="STRING" id="765915.A0A1Y2HGG6"/>
<dbReference type="EMBL" id="MCFL01000050">
    <property type="protein sequence ID" value="ORZ32152.1"/>
    <property type="molecule type" value="Genomic_DNA"/>
</dbReference>
<dbReference type="GO" id="GO:0002161">
    <property type="term" value="F:aminoacyl-tRNA deacylase activity"/>
    <property type="evidence" value="ECO:0007669"/>
    <property type="project" value="InterPro"/>
</dbReference>
<evidence type="ECO:0008006" key="3">
    <source>
        <dbReference type="Google" id="ProtNLM"/>
    </source>
</evidence>
<dbReference type="Gene3D" id="3.90.960.10">
    <property type="entry name" value="YbaK/aminoacyl-tRNA synthetase-associated domain"/>
    <property type="match status" value="1"/>
</dbReference>
<protein>
    <recommendedName>
        <fullName evidence="3">YbaK/aminoacyl-tRNA synthetase-associated domain-containing protein</fullName>
    </recommendedName>
</protein>
<sequence length="243" mass="27304">MSDAPAAHSPNSALESEIQAIEQLYLEPIIVAQYTSRFLATASRAAAQYLRDARGDDSDRMPLDVARVVKGLAAIQLQGLYQLYLVESDYYSWSLARRMCRLNAPTRDHLCKTIVMENTKCPHDSIEDPKFSKYYAVIVQYTAKLNAQKLLNWGREIMDKKIPKSKYNFRLVPEDVSFKLTGFTNNGVSPFGMTCNLPIILAKGITELQPGIFWLGAGHVDWKVAVPVDEFVKATGCFVVDIY</sequence>
<accession>A0A1Y2HGG6</accession>
<proteinExistence type="predicted"/>
<reference evidence="1 2" key="1">
    <citation type="submission" date="2016-07" db="EMBL/GenBank/DDBJ databases">
        <title>Pervasive Adenine N6-methylation of Active Genes in Fungi.</title>
        <authorList>
            <consortium name="DOE Joint Genome Institute"/>
            <person name="Mondo S.J."/>
            <person name="Dannebaum R.O."/>
            <person name="Kuo R.C."/>
            <person name="Labutti K."/>
            <person name="Haridas S."/>
            <person name="Kuo A."/>
            <person name="Salamov A."/>
            <person name="Ahrendt S.R."/>
            <person name="Lipzen A."/>
            <person name="Sullivan W."/>
            <person name="Andreopoulos W.B."/>
            <person name="Clum A."/>
            <person name="Lindquist E."/>
            <person name="Daum C."/>
            <person name="Ramamoorthy G.K."/>
            <person name="Gryganskyi A."/>
            <person name="Culley D."/>
            <person name="Magnuson J.K."/>
            <person name="James T.Y."/>
            <person name="O'Malley M.A."/>
            <person name="Stajich J.E."/>
            <person name="Spatafora J.W."/>
            <person name="Visel A."/>
            <person name="Grigoriev I.V."/>
        </authorList>
    </citation>
    <scope>NUCLEOTIDE SEQUENCE [LARGE SCALE GENOMIC DNA]</scope>
    <source>
        <strain evidence="1 2">PL171</strain>
    </source>
</reference>
<keyword evidence="2" id="KW-1185">Reference proteome</keyword>
<gene>
    <name evidence="1" type="ORF">BCR44DRAFT_1253131</name>
</gene>
<dbReference type="SUPFAM" id="SSF55826">
    <property type="entry name" value="YbaK/ProRS associated domain"/>
    <property type="match status" value="1"/>
</dbReference>
<dbReference type="CDD" id="cd04332">
    <property type="entry name" value="YbaK_like"/>
    <property type="match status" value="1"/>
</dbReference>
<comment type="caution">
    <text evidence="1">The sequence shown here is derived from an EMBL/GenBank/DDBJ whole genome shotgun (WGS) entry which is preliminary data.</text>
</comment>
<evidence type="ECO:0000313" key="1">
    <source>
        <dbReference type="EMBL" id="ORZ32152.1"/>
    </source>
</evidence>
<name>A0A1Y2HGG6_9FUNG</name>
<dbReference type="Proteomes" id="UP000193411">
    <property type="component" value="Unassembled WGS sequence"/>
</dbReference>
<dbReference type="AlphaFoldDB" id="A0A1Y2HGG6"/>